<evidence type="ECO:0000313" key="2">
    <source>
        <dbReference type="Proteomes" id="UP000694660"/>
    </source>
</evidence>
<dbReference type="InterPro" id="IPR021390">
    <property type="entry name" value="DUF3025"/>
</dbReference>
<protein>
    <submittedName>
        <fullName evidence="1">DUF3025 domain-containing protein</fullName>
    </submittedName>
</protein>
<evidence type="ECO:0000313" key="1">
    <source>
        <dbReference type="EMBL" id="MBT0962502.1"/>
    </source>
</evidence>
<dbReference type="Proteomes" id="UP000694660">
    <property type="component" value="Unassembled WGS sequence"/>
</dbReference>
<reference evidence="2" key="1">
    <citation type="journal article" date="2022" name="ISME J.">
        <title>Genetic and phylogenetic analysis of dissimilatory iodate-reducing bacteria identifies potential niches across the world's oceans.</title>
        <authorList>
            <person name="Reyes-Umana V."/>
            <person name="Henning Z."/>
            <person name="Lee K."/>
            <person name="Barnum T.P."/>
            <person name="Coates J.D."/>
        </authorList>
    </citation>
    <scope>NUCLEOTIDE SEQUENCE [LARGE SCALE GENOMIC DNA]</scope>
    <source>
        <strain evidence="2">IR12</strain>
    </source>
</reference>
<organism evidence="1 2">
    <name type="scientific">Denitromonas iodatirespirans</name>
    <dbReference type="NCBI Taxonomy" id="2795389"/>
    <lineage>
        <taxon>Bacteria</taxon>
        <taxon>Pseudomonadati</taxon>
        <taxon>Pseudomonadota</taxon>
        <taxon>Betaproteobacteria</taxon>
        <taxon>Rhodocyclales</taxon>
        <taxon>Zoogloeaceae</taxon>
        <taxon>Denitromonas</taxon>
    </lineage>
</organism>
<dbReference type="RefSeq" id="WP_214362453.1">
    <property type="nucleotide sequence ID" value="NZ_JAEKFT010000017.1"/>
</dbReference>
<keyword evidence="2" id="KW-1185">Reference proteome</keyword>
<comment type="caution">
    <text evidence="1">The sequence shown here is derived from an EMBL/GenBank/DDBJ whole genome shotgun (WGS) entry which is preliminary data.</text>
</comment>
<dbReference type="AlphaFoldDB" id="A0A944DBR8"/>
<gene>
    <name evidence="1" type="ORF">I8J34_15080</name>
</gene>
<sequence>MSDRPDYLIPAALARWPLYAPLAPLLEASGERLPGLVALNRLVAEAAPALKSPSGEALRFVAPDGIGADYEQAVFDGGLVATRTDNWHDYFNALVWAVFPRTKAALNVRHMQEIALSGATRSRGRGPVRDALTQFDECGLLVIGTDASLLAALAGHDWRSAFWDARARLKATTRFLMFGHASYDQMRTPFNGLCAKALYVSVPESVLHMPLTGQLAWADAWLATEVAERGLLSATRDLSALPLLGIPGVVRENAVADFYHDASHFRPLGDRAPAAVISCPEAAALAL</sequence>
<proteinExistence type="predicted"/>
<name>A0A944DBR8_DENI1</name>
<dbReference type="EMBL" id="JAEKFT010000017">
    <property type="protein sequence ID" value="MBT0962502.1"/>
    <property type="molecule type" value="Genomic_DNA"/>
</dbReference>
<accession>A0A944DBR8</accession>
<dbReference type="Pfam" id="PF11227">
    <property type="entry name" value="DUF3025"/>
    <property type="match status" value="1"/>
</dbReference>